<sequence>MLLRSKENKIISYLSLFSSFGTLICCAIPSTLVLLGFGASLASFLGEFPQLIWLSENKELVFGLSFFMLAVSFAGQKYAEKQVCPIDKKEDCQNTKNWSKPLFYVTLVINLIGAFYAFVLPKLM</sequence>
<feature type="transmembrane region" description="Helical" evidence="1">
    <location>
        <begin position="12"/>
        <end position="40"/>
    </location>
</feature>
<evidence type="ECO:0008006" key="4">
    <source>
        <dbReference type="Google" id="ProtNLM"/>
    </source>
</evidence>
<dbReference type="EMBL" id="CP139487">
    <property type="protein sequence ID" value="WPU63456.1"/>
    <property type="molecule type" value="Genomic_DNA"/>
</dbReference>
<keyword evidence="3" id="KW-1185">Reference proteome</keyword>
<keyword evidence="1" id="KW-1133">Transmembrane helix</keyword>
<keyword evidence="1" id="KW-0812">Transmembrane</keyword>
<name>A0AAX4HJN7_9BACT</name>
<dbReference type="KEGG" id="psti:SOO65_12230"/>
<reference evidence="2 3" key="1">
    <citation type="submission" date="2023-11" db="EMBL/GenBank/DDBJ databases">
        <title>Peredibacter starrii A3.12.</title>
        <authorList>
            <person name="Mitchell R.J."/>
        </authorList>
    </citation>
    <scope>NUCLEOTIDE SEQUENCE [LARGE SCALE GENOMIC DNA]</scope>
    <source>
        <strain evidence="2 3">A3.12</strain>
    </source>
</reference>
<dbReference type="RefSeq" id="WP_321390194.1">
    <property type="nucleotide sequence ID" value="NZ_CP139487.1"/>
</dbReference>
<keyword evidence="1" id="KW-0472">Membrane</keyword>
<evidence type="ECO:0000313" key="2">
    <source>
        <dbReference type="EMBL" id="WPU63456.1"/>
    </source>
</evidence>
<organism evidence="2 3">
    <name type="scientific">Peredibacter starrii</name>
    <dbReference type="NCBI Taxonomy" id="28202"/>
    <lineage>
        <taxon>Bacteria</taxon>
        <taxon>Pseudomonadati</taxon>
        <taxon>Bdellovibrionota</taxon>
        <taxon>Bacteriovoracia</taxon>
        <taxon>Bacteriovoracales</taxon>
        <taxon>Bacteriovoracaceae</taxon>
        <taxon>Peredibacter</taxon>
    </lineage>
</organism>
<gene>
    <name evidence="2" type="ORF">SOO65_12230</name>
</gene>
<evidence type="ECO:0000313" key="3">
    <source>
        <dbReference type="Proteomes" id="UP001324634"/>
    </source>
</evidence>
<evidence type="ECO:0000256" key="1">
    <source>
        <dbReference type="SAM" id="Phobius"/>
    </source>
</evidence>
<dbReference type="Proteomes" id="UP001324634">
    <property type="component" value="Chromosome"/>
</dbReference>
<feature type="transmembrane region" description="Helical" evidence="1">
    <location>
        <begin position="101"/>
        <end position="119"/>
    </location>
</feature>
<accession>A0AAX4HJN7</accession>
<proteinExistence type="predicted"/>
<protein>
    <recommendedName>
        <fullName evidence="4">Mercuric transport protein MerT</fullName>
    </recommendedName>
</protein>
<dbReference type="AlphaFoldDB" id="A0AAX4HJN7"/>